<organism evidence="1 2">
    <name type="scientific">Ligilactobacillus pobuzihii</name>
    <dbReference type="NCBI Taxonomy" id="449659"/>
    <lineage>
        <taxon>Bacteria</taxon>
        <taxon>Bacillati</taxon>
        <taxon>Bacillota</taxon>
        <taxon>Bacilli</taxon>
        <taxon>Lactobacillales</taxon>
        <taxon>Lactobacillaceae</taxon>
        <taxon>Ligilactobacillus</taxon>
    </lineage>
</organism>
<dbReference type="AlphaFoldDB" id="A0A0R2LNT8"/>
<accession>A0A0R2LNT8</accession>
<sequence>MSIFKKKKLIDEDKVEERKENINVANELAPFEFEPFVDNNSFVNGDLFEVRDPKIIEKIGLVSAGMEPLLHKVESAKNSKNIELNDGEQFYRVFFPSGSTLMHAKEGKNLYRGTTVNSKNKINGQALLEKVNVSSTVKPVNTRLITPNLILTATNMIVDSYYSDGIETELSNITEQISEVSNFQENEYKGKVLALIVQTKKLAKFQAEVIENENLRKSRLQEIANLKQTTIELLGQANFKINDLVSETMKDYKQYEKQTKTVEKWHVCQGNLLKVLYRLEDLEYSLNLGQESREECYALSEQYEQQVRNVSIYVKNWHLENCDDFKIDFDEHKRQRIGFTGLISKPLHFINDDLMYQNVKSNLFKMIDDQVKDAKNQHLTNTRDRYDEGIEMIIKSGKLYYLKK</sequence>
<name>A0A0R2LNT8_9LACO</name>
<keyword evidence="2" id="KW-1185">Reference proteome</keyword>
<gene>
    <name evidence="1" type="ORF">IV66_GL001120</name>
</gene>
<proteinExistence type="predicted"/>
<dbReference type="OrthoDB" id="2240431at2"/>
<evidence type="ECO:0000313" key="1">
    <source>
        <dbReference type="EMBL" id="KRO01152.1"/>
    </source>
</evidence>
<dbReference type="PATRIC" id="fig|449659.4.peg.1133"/>
<evidence type="ECO:0000313" key="2">
    <source>
        <dbReference type="Proteomes" id="UP000051886"/>
    </source>
</evidence>
<protein>
    <submittedName>
        <fullName evidence="1">Uncharacterized protein</fullName>
    </submittedName>
</protein>
<reference evidence="1 2" key="1">
    <citation type="journal article" date="2015" name="Genome Announc.">
        <title>Expanding the biotechnology potential of lactobacilli through comparative genomics of 213 strains and associated genera.</title>
        <authorList>
            <person name="Sun Z."/>
            <person name="Harris H.M."/>
            <person name="McCann A."/>
            <person name="Guo C."/>
            <person name="Argimon S."/>
            <person name="Zhang W."/>
            <person name="Yang X."/>
            <person name="Jeffery I.B."/>
            <person name="Cooney J.C."/>
            <person name="Kagawa T.F."/>
            <person name="Liu W."/>
            <person name="Song Y."/>
            <person name="Salvetti E."/>
            <person name="Wrobel A."/>
            <person name="Rasinkangas P."/>
            <person name="Parkhill J."/>
            <person name="Rea M.C."/>
            <person name="O'Sullivan O."/>
            <person name="Ritari J."/>
            <person name="Douillard F.P."/>
            <person name="Paul Ross R."/>
            <person name="Yang R."/>
            <person name="Briner A.E."/>
            <person name="Felis G.E."/>
            <person name="de Vos W.M."/>
            <person name="Barrangou R."/>
            <person name="Klaenhammer T.R."/>
            <person name="Caufield P.W."/>
            <person name="Cui Y."/>
            <person name="Zhang H."/>
            <person name="O'Toole P.W."/>
        </authorList>
    </citation>
    <scope>NUCLEOTIDE SEQUENCE [LARGE SCALE GENOMIC DNA]</scope>
    <source>
        <strain evidence="1 2">NBRC 103219</strain>
    </source>
</reference>
<dbReference type="RefSeq" id="WP_017867505.1">
    <property type="nucleotide sequence ID" value="NZ_BJYB01000028.1"/>
</dbReference>
<dbReference type="Proteomes" id="UP000051886">
    <property type="component" value="Unassembled WGS sequence"/>
</dbReference>
<comment type="caution">
    <text evidence="1">The sequence shown here is derived from an EMBL/GenBank/DDBJ whole genome shotgun (WGS) entry which is preliminary data.</text>
</comment>
<dbReference type="EMBL" id="JQCN01000015">
    <property type="protein sequence ID" value="KRO01152.1"/>
    <property type="molecule type" value="Genomic_DNA"/>
</dbReference>